<dbReference type="Gene3D" id="3.80.10.10">
    <property type="entry name" value="Ribonuclease Inhibitor"/>
    <property type="match status" value="1"/>
</dbReference>
<proteinExistence type="predicted"/>
<accession>B3LWA9</accession>
<dbReference type="InParanoid" id="B3LWA9"/>
<dbReference type="GeneID" id="6501403"/>
<dbReference type="EMBL" id="CH902617">
    <property type="protein sequence ID" value="EDV43742.1"/>
    <property type="molecule type" value="Genomic_DNA"/>
</dbReference>
<feature type="region of interest" description="Disordered" evidence="1">
    <location>
        <begin position="290"/>
        <end position="336"/>
    </location>
</feature>
<gene>
    <name evidence="2" type="primary">Dana\GF18632</name>
    <name evidence="2" type="synonym">dana_GLEANR_19890</name>
    <name evidence="2" type="ORF">GF18632</name>
</gene>
<dbReference type="OrthoDB" id="341587at2759"/>
<evidence type="ECO:0000313" key="3">
    <source>
        <dbReference type="Proteomes" id="UP000007801"/>
    </source>
</evidence>
<dbReference type="OMA" id="HHGENLC"/>
<dbReference type="STRING" id="7217.B3LWA9"/>
<protein>
    <submittedName>
        <fullName evidence="2">Uncharacterized protein</fullName>
    </submittedName>
</protein>
<name>B3LWA9_DROAN</name>
<keyword evidence="3" id="KW-1185">Reference proteome</keyword>
<evidence type="ECO:0000313" key="2">
    <source>
        <dbReference type="EMBL" id="EDV43742.1"/>
    </source>
</evidence>
<feature type="compositionally biased region" description="Acidic residues" evidence="1">
    <location>
        <begin position="208"/>
        <end position="233"/>
    </location>
</feature>
<evidence type="ECO:0000256" key="1">
    <source>
        <dbReference type="SAM" id="MobiDB-lite"/>
    </source>
</evidence>
<dbReference type="PhylomeDB" id="B3LWA9"/>
<reference evidence="2 3" key="1">
    <citation type="journal article" date="2007" name="Nature">
        <title>Evolution of genes and genomes on the Drosophila phylogeny.</title>
        <authorList>
            <consortium name="Drosophila 12 Genomes Consortium"/>
            <person name="Clark A.G."/>
            <person name="Eisen M.B."/>
            <person name="Smith D.R."/>
            <person name="Bergman C.M."/>
            <person name="Oliver B."/>
            <person name="Markow T.A."/>
            <person name="Kaufman T.C."/>
            <person name="Kellis M."/>
            <person name="Gelbart W."/>
            <person name="Iyer V.N."/>
            <person name="Pollard D.A."/>
            <person name="Sackton T.B."/>
            <person name="Larracuente A.M."/>
            <person name="Singh N.D."/>
            <person name="Abad J.P."/>
            <person name="Abt D.N."/>
            <person name="Adryan B."/>
            <person name="Aguade M."/>
            <person name="Akashi H."/>
            <person name="Anderson W.W."/>
            <person name="Aquadro C.F."/>
            <person name="Ardell D.H."/>
            <person name="Arguello R."/>
            <person name="Artieri C.G."/>
            <person name="Barbash D.A."/>
            <person name="Barker D."/>
            <person name="Barsanti P."/>
            <person name="Batterham P."/>
            <person name="Batzoglou S."/>
            <person name="Begun D."/>
            <person name="Bhutkar A."/>
            <person name="Blanco E."/>
            <person name="Bosak S.A."/>
            <person name="Bradley R.K."/>
            <person name="Brand A.D."/>
            <person name="Brent M.R."/>
            <person name="Brooks A.N."/>
            <person name="Brown R.H."/>
            <person name="Butlin R.K."/>
            <person name="Caggese C."/>
            <person name="Calvi B.R."/>
            <person name="Bernardo de Carvalho A."/>
            <person name="Caspi A."/>
            <person name="Castrezana S."/>
            <person name="Celniker S.E."/>
            <person name="Chang J.L."/>
            <person name="Chapple C."/>
            <person name="Chatterji S."/>
            <person name="Chinwalla A."/>
            <person name="Civetta A."/>
            <person name="Clifton S.W."/>
            <person name="Comeron J.M."/>
            <person name="Costello J.C."/>
            <person name="Coyne J.A."/>
            <person name="Daub J."/>
            <person name="David R.G."/>
            <person name="Delcher A.L."/>
            <person name="Delehaunty K."/>
            <person name="Do C.B."/>
            <person name="Ebling H."/>
            <person name="Edwards K."/>
            <person name="Eickbush T."/>
            <person name="Evans J.D."/>
            <person name="Filipski A."/>
            <person name="Findeiss S."/>
            <person name="Freyhult E."/>
            <person name="Fulton L."/>
            <person name="Fulton R."/>
            <person name="Garcia A.C."/>
            <person name="Gardiner A."/>
            <person name="Garfield D.A."/>
            <person name="Garvin B.E."/>
            <person name="Gibson G."/>
            <person name="Gilbert D."/>
            <person name="Gnerre S."/>
            <person name="Godfrey J."/>
            <person name="Good R."/>
            <person name="Gotea V."/>
            <person name="Gravely B."/>
            <person name="Greenberg A.J."/>
            <person name="Griffiths-Jones S."/>
            <person name="Gross S."/>
            <person name="Guigo R."/>
            <person name="Gustafson E.A."/>
            <person name="Haerty W."/>
            <person name="Hahn M.W."/>
            <person name="Halligan D.L."/>
            <person name="Halpern A.L."/>
            <person name="Halter G.M."/>
            <person name="Han M.V."/>
            <person name="Heger A."/>
            <person name="Hillier L."/>
            <person name="Hinrichs A.S."/>
            <person name="Holmes I."/>
            <person name="Hoskins R.A."/>
            <person name="Hubisz M.J."/>
            <person name="Hultmark D."/>
            <person name="Huntley M.A."/>
            <person name="Jaffe D.B."/>
            <person name="Jagadeeshan S."/>
            <person name="Jeck W.R."/>
            <person name="Johnson J."/>
            <person name="Jones C.D."/>
            <person name="Jordan W.C."/>
            <person name="Karpen G.H."/>
            <person name="Kataoka E."/>
            <person name="Keightley P.D."/>
            <person name="Kheradpour P."/>
            <person name="Kirkness E.F."/>
            <person name="Koerich L.B."/>
            <person name="Kristiansen K."/>
            <person name="Kudrna D."/>
            <person name="Kulathinal R.J."/>
            <person name="Kumar S."/>
            <person name="Kwok R."/>
            <person name="Lander E."/>
            <person name="Langley C.H."/>
            <person name="Lapoint R."/>
            <person name="Lazzaro B.P."/>
            <person name="Lee S.J."/>
            <person name="Levesque L."/>
            <person name="Li R."/>
            <person name="Lin C.F."/>
            <person name="Lin M.F."/>
            <person name="Lindblad-Toh K."/>
            <person name="Llopart A."/>
            <person name="Long M."/>
            <person name="Low L."/>
            <person name="Lozovsky E."/>
            <person name="Lu J."/>
            <person name="Luo M."/>
            <person name="Machado C.A."/>
            <person name="Makalowski W."/>
            <person name="Marzo M."/>
            <person name="Matsuda M."/>
            <person name="Matzkin L."/>
            <person name="McAllister B."/>
            <person name="McBride C.S."/>
            <person name="McKernan B."/>
            <person name="McKernan K."/>
            <person name="Mendez-Lago M."/>
            <person name="Minx P."/>
            <person name="Mollenhauer M.U."/>
            <person name="Montooth K."/>
            <person name="Mount S.M."/>
            <person name="Mu X."/>
            <person name="Myers E."/>
            <person name="Negre B."/>
            <person name="Newfeld S."/>
            <person name="Nielsen R."/>
            <person name="Noor M.A."/>
            <person name="O'Grady P."/>
            <person name="Pachter L."/>
            <person name="Papaceit M."/>
            <person name="Parisi M.J."/>
            <person name="Parisi M."/>
            <person name="Parts L."/>
            <person name="Pedersen J.S."/>
            <person name="Pesole G."/>
            <person name="Phillippy A.M."/>
            <person name="Ponting C.P."/>
            <person name="Pop M."/>
            <person name="Porcelli D."/>
            <person name="Powell J.R."/>
            <person name="Prohaska S."/>
            <person name="Pruitt K."/>
            <person name="Puig M."/>
            <person name="Quesneville H."/>
            <person name="Ram K.R."/>
            <person name="Rand D."/>
            <person name="Rasmussen M.D."/>
            <person name="Reed L.K."/>
            <person name="Reenan R."/>
            <person name="Reily A."/>
            <person name="Remington K.A."/>
            <person name="Rieger T.T."/>
            <person name="Ritchie M.G."/>
            <person name="Robin C."/>
            <person name="Rogers Y.H."/>
            <person name="Rohde C."/>
            <person name="Rozas J."/>
            <person name="Rubenfield M.J."/>
            <person name="Ruiz A."/>
            <person name="Russo S."/>
            <person name="Salzberg S.L."/>
            <person name="Sanchez-Gracia A."/>
            <person name="Saranga D.J."/>
            <person name="Sato H."/>
            <person name="Schaeffer S.W."/>
            <person name="Schatz M.C."/>
            <person name="Schlenke T."/>
            <person name="Schwartz R."/>
            <person name="Segarra C."/>
            <person name="Singh R.S."/>
            <person name="Sirot L."/>
            <person name="Sirota M."/>
            <person name="Sisneros N.B."/>
            <person name="Smith C.D."/>
            <person name="Smith T.F."/>
            <person name="Spieth J."/>
            <person name="Stage D.E."/>
            <person name="Stark A."/>
            <person name="Stephan W."/>
            <person name="Strausberg R.L."/>
            <person name="Strempel S."/>
            <person name="Sturgill D."/>
            <person name="Sutton G."/>
            <person name="Sutton G.G."/>
            <person name="Tao W."/>
            <person name="Teichmann S."/>
            <person name="Tobari Y.N."/>
            <person name="Tomimura Y."/>
            <person name="Tsolas J.M."/>
            <person name="Valente V.L."/>
            <person name="Venter E."/>
            <person name="Venter J.C."/>
            <person name="Vicario S."/>
            <person name="Vieira F.G."/>
            <person name="Vilella A.J."/>
            <person name="Villasante A."/>
            <person name="Walenz B."/>
            <person name="Wang J."/>
            <person name="Wasserman M."/>
            <person name="Watts T."/>
            <person name="Wilson D."/>
            <person name="Wilson R.K."/>
            <person name="Wing R.A."/>
            <person name="Wolfner M.F."/>
            <person name="Wong A."/>
            <person name="Wong G.K."/>
            <person name="Wu C.I."/>
            <person name="Wu G."/>
            <person name="Yamamoto D."/>
            <person name="Yang H.P."/>
            <person name="Yang S.P."/>
            <person name="Yorke J.A."/>
            <person name="Yoshida K."/>
            <person name="Zdobnov E."/>
            <person name="Zhang P."/>
            <person name="Zhang Y."/>
            <person name="Zimin A.V."/>
            <person name="Baldwin J."/>
            <person name="Abdouelleil A."/>
            <person name="Abdulkadir J."/>
            <person name="Abebe A."/>
            <person name="Abera B."/>
            <person name="Abreu J."/>
            <person name="Acer S.C."/>
            <person name="Aftuck L."/>
            <person name="Alexander A."/>
            <person name="An P."/>
            <person name="Anderson E."/>
            <person name="Anderson S."/>
            <person name="Arachi H."/>
            <person name="Azer M."/>
            <person name="Bachantsang P."/>
            <person name="Barry A."/>
            <person name="Bayul T."/>
            <person name="Berlin A."/>
            <person name="Bessette D."/>
            <person name="Bloom T."/>
            <person name="Blye J."/>
            <person name="Boguslavskiy L."/>
            <person name="Bonnet C."/>
            <person name="Boukhgalter B."/>
            <person name="Bourzgui I."/>
            <person name="Brown A."/>
            <person name="Cahill P."/>
            <person name="Channer S."/>
            <person name="Cheshatsang Y."/>
            <person name="Chuda L."/>
            <person name="Citroen M."/>
            <person name="Collymore A."/>
            <person name="Cooke P."/>
            <person name="Costello M."/>
            <person name="D'Aco K."/>
            <person name="Daza R."/>
            <person name="De Haan G."/>
            <person name="DeGray S."/>
            <person name="DeMaso C."/>
            <person name="Dhargay N."/>
            <person name="Dooley K."/>
            <person name="Dooley E."/>
            <person name="Doricent M."/>
            <person name="Dorje P."/>
            <person name="Dorjee K."/>
            <person name="Dupes A."/>
            <person name="Elong R."/>
            <person name="Falk J."/>
            <person name="Farina A."/>
            <person name="Faro S."/>
            <person name="Ferguson D."/>
            <person name="Fisher S."/>
            <person name="Foley C.D."/>
            <person name="Franke A."/>
            <person name="Friedrich D."/>
            <person name="Gadbois L."/>
            <person name="Gearin G."/>
            <person name="Gearin C.R."/>
            <person name="Giannoukos G."/>
            <person name="Goode T."/>
            <person name="Graham J."/>
            <person name="Grandbois E."/>
            <person name="Grewal S."/>
            <person name="Gyaltsen K."/>
            <person name="Hafez N."/>
            <person name="Hagos B."/>
            <person name="Hall J."/>
            <person name="Henson C."/>
            <person name="Hollinger A."/>
            <person name="Honan T."/>
            <person name="Huard M.D."/>
            <person name="Hughes L."/>
            <person name="Hurhula B."/>
            <person name="Husby M.E."/>
            <person name="Kamat A."/>
            <person name="Kanga B."/>
            <person name="Kashin S."/>
            <person name="Khazanovich D."/>
            <person name="Kisner P."/>
            <person name="Lance K."/>
            <person name="Lara M."/>
            <person name="Lee W."/>
            <person name="Lennon N."/>
            <person name="Letendre F."/>
            <person name="LeVine R."/>
            <person name="Lipovsky A."/>
            <person name="Liu X."/>
            <person name="Liu J."/>
            <person name="Liu S."/>
            <person name="Lokyitsang T."/>
            <person name="Lokyitsang Y."/>
            <person name="Lubonja R."/>
            <person name="Lui A."/>
            <person name="MacDonald P."/>
            <person name="Magnisalis V."/>
            <person name="Maru K."/>
            <person name="Matthews C."/>
            <person name="McCusker W."/>
            <person name="McDonough S."/>
            <person name="Mehta T."/>
            <person name="Meldrim J."/>
            <person name="Meneus L."/>
            <person name="Mihai O."/>
            <person name="Mihalev A."/>
            <person name="Mihova T."/>
            <person name="Mittelman R."/>
            <person name="Mlenga V."/>
            <person name="Montmayeur A."/>
            <person name="Mulrain L."/>
            <person name="Navidi A."/>
            <person name="Naylor J."/>
            <person name="Negash T."/>
            <person name="Nguyen T."/>
            <person name="Nguyen N."/>
            <person name="Nicol R."/>
            <person name="Norbu C."/>
            <person name="Norbu N."/>
            <person name="Novod N."/>
            <person name="O'Neill B."/>
            <person name="Osman S."/>
            <person name="Markiewicz E."/>
            <person name="Oyono O.L."/>
            <person name="Patti C."/>
            <person name="Phunkhang P."/>
            <person name="Pierre F."/>
            <person name="Priest M."/>
            <person name="Raghuraman S."/>
            <person name="Rege F."/>
            <person name="Reyes R."/>
            <person name="Rise C."/>
            <person name="Rogov P."/>
            <person name="Ross K."/>
            <person name="Ryan E."/>
            <person name="Settipalli S."/>
            <person name="Shea T."/>
            <person name="Sherpa N."/>
            <person name="Shi L."/>
            <person name="Shih D."/>
            <person name="Sparrow T."/>
            <person name="Spaulding J."/>
            <person name="Stalker J."/>
            <person name="Stange-Thomann N."/>
            <person name="Stavropoulos S."/>
            <person name="Stone C."/>
            <person name="Strader C."/>
            <person name="Tesfaye S."/>
            <person name="Thomson T."/>
            <person name="Thoulutsang Y."/>
            <person name="Thoulutsang D."/>
            <person name="Topham K."/>
            <person name="Topping I."/>
            <person name="Tsamla T."/>
            <person name="Vassiliev H."/>
            <person name="Vo A."/>
            <person name="Wangchuk T."/>
            <person name="Wangdi T."/>
            <person name="Weiand M."/>
            <person name="Wilkinson J."/>
            <person name="Wilson A."/>
            <person name="Yadav S."/>
            <person name="Young G."/>
            <person name="Yu Q."/>
            <person name="Zembek L."/>
            <person name="Zhong D."/>
            <person name="Zimmer A."/>
            <person name="Zwirko Z."/>
            <person name="Jaffe D.B."/>
            <person name="Alvarez P."/>
            <person name="Brockman W."/>
            <person name="Butler J."/>
            <person name="Chin C."/>
            <person name="Gnerre S."/>
            <person name="Grabherr M."/>
            <person name="Kleber M."/>
            <person name="Mauceli E."/>
            <person name="MacCallum I."/>
        </authorList>
    </citation>
    <scope>NUCLEOTIDE SEQUENCE [LARGE SCALE GENOMIC DNA]</scope>
    <source>
        <strain evidence="3">Tucson 14024-0371.13</strain>
    </source>
</reference>
<dbReference type="InterPro" id="IPR032675">
    <property type="entry name" value="LRR_dom_sf"/>
</dbReference>
<dbReference type="Proteomes" id="UP000007801">
    <property type="component" value="Unassembled WGS sequence"/>
</dbReference>
<dbReference type="HOGENOM" id="CLU_356506_0_0_1"/>
<dbReference type="eggNOG" id="ENOG502SFYH">
    <property type="taxonomic scope" value="Eukaryota"/>
</dbReference>
<sequence length="745" mass="85843">MDFDDDDEVITPHYARKFKVPSDPMLLAEYELFNPTSATLNLHSEHNREIFAEAFIEGDLDTLEHLCVKSLAKLGTRGLAPILLETPELMRVFYDSLDVELPLRECYVIDDQRFWRRVVLSKTLDKTLHLKRLNEFDWKSEGVSRKFVELLEDCPVNIEPETKLARLAGKVWEYVNSMHVRRLQALPDYKFNKFLDSEPDQDITSSSSDEETISSDEPDTDLGLDGEEGEEEDSVIKVQEIQFWRTSSIDDECSGRRAERRKRNAARQAARDLIAQKRQEHEGRKQKLFAAREALANPPPKPKKKKKKKTPPIQDVFNIPVEPEPEDDEDTKPDQRNKTLMLNRIKRYNYPDEHCHHIDLGLVRIFGNLVSFTLEFLGPPHVQNYHNRLIKFSYGDMVRLGRGLRCLSCLKTFRLRNSSIDARKLQILARSLRVMDSLEELDFGYDLMPDDCHEAIRYLLDRPVMFRMLQLEYNKLGSNTAGVLSKALTQEDQEGVLEYLGLAHNPLNETALHTLFQGIIGSPHVLALNISGIVGSKGTGSMGREIGYLLRNHPPLLSLEMASINIGVSQGYLLLRSLEQNQKVLHVDCRECDLDIDQEFEADIIVRRNNYILKNMHHGENLCAVVKDRRHPIVQRIEDYNAARKECCLNRPPLLPPTVEIAPPVVEEKKEEEERDIWAILGINIKPTVPVDTAEERKTVEPRSSVWLPPFVYEPNSFDLEQFRESVYLPGPGNRFFYLQKNKMP</sequence>
<dbReference type="KEGG" id="dan:6501403"/>
<feature type="region of interest" description="Disordered" evidence="1">
    <location>
        <begin position="200"/>
        <end position="233"/>
    </location>
</feature>
<feature type="compositionally biased region" description="Basic residues" evidence="1">
    <location>
        <begin position="301"/>
        <end position="310"/>
    </location>
</feature>
<dbReference type="SUPFAM" id="SSF52047">
    <property type="entry name" value="RNI-like"/>
    <property type="match status" value="1"/>
</dbReference>
<dbReference type="AlphaFoldDB" id="B3LWA9"/>
<organism evidence="2 3">
    <name type="scientific">Drosophila ananassae</name>
    <name type="common">Fruit fly</name>
    <dbReference type="NCBI Taxonomy" id="7217"/>
    <lineage>
        <taxon>Eukaryota</taxon>
        <taxon>Metazoa</taxon>
        <taxon>Ecdysozoa</taxon>
        <taxon>Arthropoda</taxon>
        <taxon>Hexapoda</taxon>
        <taxon>Insecta</taxon>
        <taxon>Pterygota</taxon>
        <taxon>Neoptera</taxon>
        <taxon>Endopterygota</taxon>
        <taxon>Diptera</taxon>
        <taxon>Brachycera</taxon>
        <taxon>Muscomorpha</taxon>
        <taxon>Ephydroidea</taxon>
        <taxon>Drosophilidae</taxon>
        <taxon>Drosophila</taxon>
        <taxon>Sophophora</taxon>
    </lineage>
</organism>